<protein>
    <submittedName>
        <fullName evidence="3">Uncharacterized protein</fullName>
    </submittedName>
</protein>
<feature type="compositionally biased region" description="Low complexity" evidence="1">
    <location>
        <begin position="25"/>
        <end position="42"/>
    </location>
</feature>
<feature type="signal peptide" evidence="2">
    <location>
        <begin position="1"/>
        <end position="20"/>
    </location>
</feature>
<evidence type="ECO:0000256" key="1">
    <source>
        <dbReference type="SAM" id="MobiDB-lite"/>
    </source>
</evidence>
<sequence>MQFSWFALMVVTVLSAGVVARGGSKDTSSTTTATTSETSKPSKTSEKPSSKPTKNAAAGSAQNNPFAFLREL</sequence>
<name>A0A5N5X3C2_9EURO</name>
<keyword evidence="4" id="KW-1185">Reference proteome</keyword>
<feature type="chain" id="PRO_5024796458" evidence="2">
    <location>
        <begin position="21"/>
        <end position="72"/>
    </location>
</feature>
<reference evidence="3 4" key="1">
    <citation type="submission" date="2019-04" db="EMBL/GenBank/DDBJ databases">
        <title>Friends and foes A comparative genomics study of 23 Aspergillus species from section Flavi.</title>
        <authorList>
            <consortium name="DOE Joint Genome Institute"/>
            <person name="Kjaerbolling I."/>
            <person name="Vesth T."/>
            <person name="Frisvad J.C."/>
            <person name="Nybo J.L."/>
            <person name="Theobald S."/>
            <person name="Kildgaard S."/>
            <person name="Isbrandt T."/>
            <person name="Kuo A."/>
            <person name="Sato A."/>
            <person name="Lyhne E.K."/>
            <person name="Kogle M.E."/>
            <person name="Wiebenga A."/>
            <person name="Kun R.S."/>
            <person name="Lubbers R.J."/>
            <person name="Makela M.R."/>
            <person name="Barry K."/>
            <person name="Chovatia M."/>
            <person name="Clum A."/>
            <person name="Daum C."/>
            <person name="Haridas S."/>
            <person name="He G."/>
            <person name="LaButti K."/>
            <person name="Lipzen A."/>
            <person name="Mondo S."/>
            <person name="Riley R."/>
            <person name="Salamov A."/>
            <person name="Simmons B.A."/>
            <person name="Magnuson J.K."/>
            <person name="Henrissat B."/>
            <person name="Mortensen U.H."/>
            <person name="Larsen T.O."/>
            <person name="Devries R.P."/>
            <person name="Grigoriev I.V."/>
            <person name="Machida M."/>
            <person name="Baker S.E."/>
            <person name="Andersen M.R."/>
        </authorList>
    </citation>
    <scope>NUCLEOTIDE SEQUENCE [LARGE SCALE GENOMIC DNA]</scope>
    <source>
        <strain evidence="3 4">CBS 151.66</strain>
    </source>
</reference>
<organism evidence="3 4">
    <name type="scientific">Aspergillus leporis</name>
    <dbReference type="NCBI Taxonomy" id="41062"/>
    <lineage>
        <taxon>Eukaryota</taxon>
        <taxon>Fungi</taxon>
        <taxon>Dikarya</taxon>
        <taxon>Ascomycota</taxon>
        <taxon>Pezizomycotina</taxon>
        <taxon>Eurotiomycetes</taxon>
        <taxon>Eurotiomycetidae</taxon>
        <taxon>Eurotiales</taxon>
        <taxon>Aspergillaceae</taxon>
        <taxon>Aspergillus</taxon>
        <taxon>Aspergillus subgen. Circumdati</taxon>
    </lineage>
</organism>
<evidence type="ECO:0000313" key="3">
    <source>
        <dbReference type="EMBL" id="KAB8074495.1"/>
    </source>
</evidence>
<evidence type="ECO:0000313" key="4">
    <source>
        <dbReference type="Proteomes" id="UP000326565"/>
    </source>
</evidence>
<proteinExistence type="predicted"/>
<evidence type="ECO:0000256" key="2">
    <source>
        <dbReference type="SAM" id="SignalP"/>
    </source>
</evidence>
<gene>
    <name evidence="3" type="ORF">BDV29DRAFT_122910</name>
</gene>
<dbReference type="EMBL" id="ML732209">
    <property type="protein sequence ID" value="KAB8074495.1"/>
    <property type="molecule type" value="Genomic_DNA"/>
</dbReference>
<accession>A0A5N5X3C2</accession>
<dbReference type="Proteomes" id="UP000326565">
    <property type="component" value="Unassembled WGS sequence"/>
</dbReference>
<keyword evidence="2" id="KW-0732">Signal</keyword>
<dbReference type="AlphaFoldDB" id="A0A5N5X3C2"/>
<feature type="region of interest" description="Disordered" evidence="1">
    <location>
        <begin position="21"/>
        <end position="72"/>
    </location>
</feature>